<dbReference type="EMBL" id="JAUTXU010000108">
    <property type="protein sequence ID" value="KAK3707617.1"/>
    <property type="molecule type" value="Genomic_DNA"/>
</dbReference>
<accession>A0ACC3N0T5</accession>
<organism evidence="1 2">
    <name type="scientific">Vermiconidia calcicola</name>
    <dbReference type="NCBI Taxonomy" id="1690605"/>
    <lineage>
        <taxon>Eukaryota</taxon>
        <taxon>Fungi</taxon>
        <taxon>Dikarya</taxon>
        <taxon>Ascomycota</taxon>
        <taxon>Pezizomycotina</taxon>
        <taxon>Dothideomycetes</taxon>
        <taxon>Dothideomycetidae</taxon>
        <taxon>Mycosphaerellales</taxon>
        <taxon>Extremaceae</taxon>
        <taxon>Vermiconidia</taxon>
    </lineage>
</organism>
<evidence type="ECO:0000313" key="2">
    <source>
        <dbReference type="Proteomes" id="UP001281147"/>
    </source>
</evidence>
<proteinExistence type="predicted"/>
<gene>
    <name evidence="1" type="ORF">LTR37_011965</name>
</gene>
<keyword evidence="2" id="KW-1185">Reference proteome</keyword>
<name>A0ACC3N0T5_9PEZI</name>
<protein>
    <submittedName>
        <fullName evidence="1">Uncharacterized protein</fullName>
    </submittedName>
</protein>
<evidence type="ECO:0000313" key="1">
    <source>
        <dbReference type="EMBL" id="KAK3707617.1"/>
    </source>
</evidence>
<sequence length="422" mass="46483">MPAWTDDQGYYLPFEVKRGKRGGGLYRSSTRAFGMQLECQSSEEGTVDIVPIVRDSGPALSLSLVIQDEALYSIGCEATHFQNASQVEFQVSGECPEGPTALELVTTMAAQVATAREAKSACKTLIAASWLRSSPSNRCLSVGASSSTGSTILRDDALTIACRPRLVTKNVTVTVDANNIVSEVSDVDSWHEVVTEAAEGLMMALNTYIIDGSGIMWHNDSYSSDWNNYIMQHISGGASLLDPHAPVPAATETIALFQKAYSKISAILLGSTRETLWVTTRLPARQQLGQELLQETRIFISRPMFIVAQAILVSYTLVAIAIYAQRPGRYLVRLPTSLASVITMFAASRALDDIKEVELASKKGRHSDIENIRFGYGTFFGTDRKVHVGIEREPFVTSVIRRKNRSQGRYDLTRWRVWRKAS</sequence>
<reference evidence="1" key="1">
    <citation type="submission" date="2023-07" db="EMBL/GenBank/DDBJ databases">
        <title>Black Yeasts Isolated from many extreme environments.</title>
        <authorList>
            <person name="Coleine C."/>
            <person name="Stajich J.E."/>
            <person name="Selbmann L."/>
        </authorList>
    </citation>
    <scope>NUCLEOTIDE SEQUENCE</scope>
    <source>
        <strain evidence="1">CCFEE 5714</strain>
    </source>
</reference>
<dbReference type="Proteomes" id="UP001281147">
    <property type="component" value="Unassembled WGS sequence"/>
</dbReference>
<comment type="caution">
    <text evidence="1">The sequence shown here is derived from an EMBL/GenBank/DDBJ whole genome shotgun (WGS) entry which is preliminary data.</text>
</comment>